<sequence length="389" mass="44329">MDEKGFLIGITGRSKRIFSKQMWERKEITLLACVGADGKALPPGLIYQAAQGNVQSTWVEAIEAGKHQVFVTSSPSGWTNNEIGLAWLEQVFDRYTKKQARLSYRLLILDGHGSHVTQDFLQYLMFKPLSSAYSSELTHHLHASQGLIPIKKGDFFPLFWRAWLTSFKEESIFKSFKATGIWLLEREVILKRFHSETYKERDSSSGLSEADWRKMRALVQSAVKEGADKQANKITYGLREALTTKSRHKNKGKALDLQQREEYHGGAVFWSPRKLREACVRQEVREQEDRELRLQKAEVKELKAAATLYKQKIAEEKRVQRERVKNTARAIQLSQKGKRKALRPPAQKPCKKQAIERGGSTVGGGEAASEPLLKTTRRGRSVNLPSKYK</sequence>
<evidence type="ECO:0000313" key="4">
    <source>
        <dbReference type="EMBL" id="KAF2007004.1"/>
    </source>
</evidence>
<dbReference type="EMBL" id="ML977558">
    <property type="protein sequence ID" value="KAF2007004.1"/>
    <property type="molecule type" value="Genomic_DNA"/>
</dbReference>
<dbReference type="Proteomes" id="UP000799779">
    <property type="component" value="Unassembled WGS sequence"/>
</dbReference>
<evidence type="ECO:0000256" key="1">
    <source>
        <dbReference type="SAM" id="Coils"/>
    </source>
</evidence>
<dbReference type="Pfam" id="PF03184">
    <property type="entry name" value="DDE_1"/>
    <property type="match status" value="1"/>
</dbReference>
<keyword evidence="1" id="KW-0175">Coiled coil</keyword>
<dbReference type="AlphaFoldDB" id="A0A6A5X0S5"/>
<evidence type="ECO:0000256" key="2">
    <source>
        <dbReference type="SAM" id="MobiDB-lite"/>
    </source>
</evidence>
<reference evidence="4" key="1">
    <citation type="journal article" date="2020" name="Stud. Mycol.">
        <title>101 Dothideomycetes genomes: a test case for predicting lifestyles and emergence of pathogens.</title>
        <authorList>
            <person name="Haridas S."/>
            <person name="Albert R."/>
            <person name="Binder M."/>
            <person name="Bloem J."/>
            <person name="Labutti K."/>
            <person name="Salamov A."/>
            <person name="Andreopoulos B."/>
            <person name="Baker S."/>
            <person name="Barry K."/>
            <person name="Bills G."/>
            <person name="Bluhm B."/>
            <person name="Cannon C."/>
            <person name="Castanera R."/>
            <person name="Culley D."/>
            <person name="Daum C."/>
            <person name="Ezra D."/>
            <person name="Gonzalez J."/>
            <person name="Henrissat B."/>
            <person name="Kuo A."/>
            <person name="Liang C."/>
            <person name="Lipzen A."/>
            <person name="Lutzoni F."/>
            <person name="Magnuson J."/>
            <person name="Mondo S."/>
            <person name="Nolan M."/>
            <person name="Ohm R."/>
            <person name="Pangilinan J."/>
            <person name="Park H.-J."/>
            <person name="Ramirez L."/>
            <person name="Alfaro M."/>
            <person name="Sun H."/>
            <person name="Tritt A."/>
            <person name="Yoshinaga Y."/>
            <person name="Zwiers L.-H."/>
            <person name="Turgeon B."/>
            <person name="Goodwin S."/>
            <person name="Spatafora J."/>
            <person name="Crous P."/>
            <person name="Grigoriev I."/>
        </authorList>
    </citation>
    <scope>NUCLEOTIDE SEQUENCE</scope>
    <source>
        <strain evidence="4">CBS 123094</strain>
    </source>
</reference>
<protein>
    <recommendedName>
        <fullName evidence="3">DDE-1 domain-containing protein</fullName>
    </recommendedName>
</protein>
<dbReference type="OrthoDB" id="3695345at2759"/>
<organism evidence="4 5">
    <name type="scientific">Amniculicola lignicola CBS 123094</name>
    <dbReference type="NCBI Taxonomy" id="1392246"/>
    <lineage>
        <taxon>Eukaryota</taxon>
        <taxon>Fungi</taxon>
        <taxon>Dikarya</taxon>
        <taxon>Ascomycota</taxon>
        <taxon>Pezizomycotina</taxon>
        <taxon>Dothideomycetes</taxon>
        <taxon>Pleosporomycetidae</taxon>
        <taxon>Pleosporales</taxon>
        <taxon>Amniculicolaceae</taxon>
        <taxon>Amniculicola</taxon>
    </lineage>
</organism>
<keyword evidence="5" id="KW-1185">Reference proteome</keyword>
<dbReference type="InterPro" id="IPR004875">
    <property type="entry name" value="DDE_SF_endonuclease_dom"/>
</dbReference>
<feature type="domain" description="DDE-1" evidence="3">
    <location>
        <begin position="28"/>
        <end position="120"/>
    </location>
</feature>
<name>A0A6A5X0S5_9PLEO</name>
<accession>A0A6A5X0S5</accession>
<gene>
    <name evidence="4" type="ORF">P154DRAFT_541823</name>
</gene>
<dbReference type="GO" id="GO:0003676">
    <property type="term" value="F:nucleic acid binding"/>
    <property type="evidence" value="ECO:0007669"/>
    <property type="project" value="InterPro"/>
</dbReference>
<feature type="coiled-coil region" evidence="1">
    <location>
        <begin position="285"/>
        <end position="319"/>
    </location>
</feature>
<feature type="region of interest" description="Disordered" evidence="2">
    <location>
        <begin position="332"/>
        <end position="389"/>
    </location>
</feature>
<evidence type="ECO:0000259" key="3">
    <source>
        <dbReference type="Pfam" id="PF03184"/>
    </source>
</evidence>
<proteinExistence type="predicted"/>
<evidence type="ECO:0000313" key="5">
    <source>
        <dbReference type="Proteomes" id="UP000799779"/>
    </source>
</evidence>